<sequence>MKNSEIAAVFSDIAEILKLKKDNIFKIRAYQKVAHSIEHLPVEVEQLVREDRLKEIPGAGEAIIKKITELVTTGKLDYYEKLKADFPEEIK</sequence>
<accession>X1SG02</accession>
<dbReference type="Pfam" id="PF14716">
    <property type="entry name" value="HHH_8"/>
    <property type="match status" value="1"/>
</dbReference>
<dbReference type="PANTHER" id="PTHR11276:SF28">
    <property type="entry name" value="DNA POLYMERASE LAMBDA"/>
    <property type="match status" value="1"/>
</dbReference>
<comment type="caution">
    <text evidence="2">The sequence shown here is derived from an EMBL/GenBank/DDBJ whole genome shotgun (WGS) entry which is preliminary data.</text>
</comment>
<dbReference type="GO" id="GO:0006281">
    <property type="term" value="P:DNA repair"/>
    <property type="evidence" value="ECO:0007669"/>
    <property type="project" value="InterPro"/>
</dbReference>
<reference evidence="2" key="1">
    <citation type="journal article" date="2014" name="Front. Microbiol.">
        <title>High frequency of phylogenetically diverse reductive dehalogenase-homologous genes in deep subseafloor sedimentary metagenomes.</title>
        <authorList>
            <person name="Kawai M."/>
            <person name="Futagami T."/>
            <person name="Toyoda A."/>
            <person name="Takaki Y."/>
            <person name="Nishi S."/>
            <person name="Hori S."/>
            <person name="Arai W."/>
            <person name="Tsubouchi T."/>
            <person name="Morono Y."/>
            <person name="Uchiyama I."/>
            <person name="Ito T."/>
            <person name="Fujiyama A."/>
            <person name="Inagaki F."/>
            <person name="Takami H."/>
        </authorList>
    </citation>
    <scope>NUCLEOTIDE SEQUENCE</scope>
    <source>
        <strain evidence="2">Expedition CK06-06</strain>
    </source>
</reference>
<dbReference type="InterPro" id="IPR010996">
    <property type="entry name" value="HHH_MUS81"/>
</dbReference>
<dbReference type="Gene3D" id="1.10.150.110">
    <property type="entry name" value="DNA polymerase beta, N-terminal domain-like"/>
    <property type="match status" value="1"/>
</dbReference>
<dbReference type="InterPro" id="IPR022312">
    <property type="entry name" value="DNA_pol_X"/>
</dbReference>
<evidence type="ECO:0000313" key="2">
    <source>
        <dbReference type="EMBL" id="GAI74350.1"/>
    </source>
</evidence>
<gene>
    <name evidence="2" type="ORF">S12H4_20280</name>
</gene>
<dbReference type="GO" id="GO:0003887">
    <property type="term" value="F:DNA-directed DNA polymerase activity"/>
    <property type="evidence" value="ECO:0007669"/>
    <property type="project" value="InterPro"/>
</dbReference>
<proteinExistence type="predicted"/>
<dbReference type="SUPFAM" id="SSF47802">
    <property type="entry name" value="DNA polymerase beta, N-terminal domain-like"/>
    <property type="match status" value="1"/>
</dbReference>
<organism evidence="2">
    <name type="scientific">marine sediment metagenome</name>
    <dbReference type="NCBI Taxonomy" id="412755"/>
    <lineage>
        <taxon>unclassified sequences</taxon>
        <taxon>metagenomes</taxon>
        <taxon>ecological metagenomes</taxon>
    </lineage>
</organism>
<evidence type="ECO:0000259" key="1">
    <source>
        <dbReference type="Pfam" id="PF14716"/>
    </source>
</evidence>
<protein>
    <recommendedName>
        <fullName evidence="1">Crossover junction endonuclease MUS81-like HHH domain-containing protein</fullName>
    </recommendedName>
</protein>
<dbReference type="AlphaFoldDB" id="X1SG02"/>
<name>X1SG02_9ZZZZ</name>
<feature type="domain" description="Crossover junction endonuclease MUS81-like HHH" evidence="1">
    <location>
        <begin position="1"/>
        <end position="76"/>
    </location>
</feature>
<dbReference type="EMBL" id="BARW01010258">
    <property type="protein sequence ID" value="GAI74350.1"/>
    <property type="molecule type" value="Genomic_DNA"/>
</dbReference>
<dbReference type="InterPro" id="IPR027421">
    <property type="entry name" value="DNA_pol_lamdba_lyase_dom_sf"/>
</dbReference>
<dbReference type="PANTHER" id="PTHR11276">
    <property type="entry name" value="DNA POLYMERASE TYPE-X FAMILY MEMBER"/>
    <property type="match status" value="1"/>
</dbReference>
<dbReference type="GO" id="GO:0003677">
    <property type="term" value="F:DNA binding"/>
    <property type="evidence" value="ECO:0007669"/>
    <property type="project" value="InterPro"/>
</dbReference>